<dbReference type="PANTHER" id="PTHR30627:SF6">
    <property type="entry name" value="BETA-LACTAMASE YBXI-RELATED"/>
    <property type="match status" value="1"/>
</dbReference>
<keyword evidence="5" id="KW-0046">Antibiotic resistance</keyword>
<evidence type="ECO:0000313" key="7">
    <source>
        <dbReference type="EMBL" id="SVA76225.1"/>
    </source>
</evidence>
<evidence type="ECO:0000256" key="5">
    <source>
        <dbReference type="ARBA" id="ARBA00023251"/>
    </source>
</evidence>
<dbReference type="InterPro" id="IPR001460">
    <property type="entry name" value="PCN-bd_Tpept"/>
</dbReference>
<dbReference type="GO" id="GO:0005886">
    <property type="term" value="C:plasma membrane"/>
    <property type="evidence" value="ECO:0007669"/>
    <property type="project" value="TreeGrafter"/>
</dbReference>
<dbReference type="SUPFAM" id="SSF56601">
    <property type="entry name" value="beta-lactamase/transpeptidase-like"/>
    <property type="match status" value="1"/>
</dbReference>
<dbReference type="EC" id="3.5.2.6" evidence="2"/>
<evidence type="ECO:0000256" key="3">
    <source>
        <dbReference type="ARBA" id="ARBA00022729"/>
    </source>
</evidence>
<evidence type="ECO:0000256" key="2">
    <source>
        <dbReference type="ARBA" id="ARBA00012865"/>
    </source>
</evidence>
<dbReference type="NCBIfam" id="NF012161">
    <property type="entry name" value="bla_class_D_main"/>
    <property type="match status" value="1"/>
</dbReference>
<dbReference type="GO" id="GO:0046677">
    <property type="term" value="P:response to antibiotic"/>
    <property type="evidence" value="ECO:0007669"/>
    <property type="project" value="UniProtKB-KW"/>
</dbReference>
<dbReference type="InterPro" id="IPR050515">
    <property type="entry name" value="Beta-lactam/transpept"/>
</dbReference>
<dbReference type="Gene3D" id="3.40.710.10">
    <property type="entry name" value="DD-peptidase/beta-lactamase superfamily"/>
    <property type="match status" value="1"/>
</dbReference>
<accession>A0A381YGX2</accession>
<keyword evidence="3" id="KW-0732">Signal</keyword>
<dbReference type="Pfam" id="PF00905">
    <property type="entry name" value="Transpeptidase"/>
    <property type="match status" value="1"/>
</dbReference>
<name>A0A381YGX2_9ZZZZ</name>
<keyword evidence="4" id="KW-0378">Hydrolase</keyword>
<dbReference type="GO" id="GO:0008800">
    <property type="term" value="F:beta-lactamase activity"/>
    <property type="evidence" value="ECO:0007669"/>
    <property type="project" value="UniProtKB-EC"/>
</dbReference>
<feature type="domain" description="Penicillin-binding protein transpeptidase" evidence="6">
    <location>
        <begin position="42"/>
        <end position="228"/>
    </location>
</feature>
<dbReference type="AlphaFoldDB" id="A0A381YGX2"/>
<comment type="catalytic activity">
    <reaction evidence="1">
        <text>a beta-lactam + H2O = a substituted beta-amino acid</text>
        <dbReference type="Rhea" id="RHEA:20401"/>
        <dbReference type="ChEBI" id="CHEBI:15377"/>
        <dbReference type="ChEBI" id="CHEBI:35627"/>
        <dbReference type="ChEBI" id="CHEBI:140347"/>
        <dbReference type="EC" id="3.5.2.6"/>
    </reaction>
</comment>
<dbReference type="PANTHER" id="PTHR30627">
    <property type="entry name" value="PEPTIDOGLYCAN D,D-TRANSPEPTIDASE"/>
    <property type="match status" value="1"/>
</dbReference>
<protein>
    <recommendedName>
        <fullName evidence="2">beta-lactamase</fullName>
        <ecNumber evidence="2">3.5.2.6</ecNumber>
    </recommendedName>
</protein>
<dbReference type="GO" id="GO:0008658">
    <property type="term" value="F:penicillin binding"/>
    <property type="evidence" value="ECO:0007669"/>
    <property type="project" value="InterPro"/>
</dbReference>
<organism evidence="7">
    <name type="scientific">marine metagenome</name>
    <dbReference type="NCBI Taxonomy" id="408172"/>
    <lineage>
        <taxon>unclassified sequences</taxon>
        <taxon>metagenomes</taxon>
        <taxon>ecological metagenomes</taxon>
    </lineage>
</organism>
<dbReference type="InterPro" id="IPR012338">
    <property type="entry name" value="Beta-lactam/transpept-like"/>
</dbReference>
<proteinExistence type="predicted"/>
<sequence length="252" mass="28688">MPFVLLLLTLALHFPAMFDDLSIDQVFSKYELTGTIVISSIESDQSFTHNKPRALTSYSPASTFKIFNSLIALEENVANNKDELFVWDGTPRSVESWNQNHTLKSAFMASCVWCYQSLAEKIGPESYRKHLTAARFGSLDESFNVTEFWLDGSLRICAEGQVDFMKRLIRRRLSYSATSYEELRDVMLREETGSYQLRAKTGWTGSIGWFVGYVETSDDTWIFALNADVEDINLMVLLPDITKEILQAKGII</sequence>
<dbReference type="GO" id="GO:0071555">
    <property type="term" value="P:cell wall organization"/>
    <property type="evidence" value="ECO:0007669"/>
    <property type="project" value="TreeGrafter"/>
</dbReference>
<evidence type="ECO:0000256" key="1">
    <source>
        <dbReference type="ARBA" id="ARBA00001526"/>
    </source>
</evidence>
<evidence type="ECO:0000256" key="4">
    <source>
        <dbReference type="ARBA" id="ARBA00022801"/>
    </source>
</evidence>
<dbReference type="EMBL" id="UINC01018200">
    <property type="protein sequence ID" value="SVA76225.1"/>
    <property type="molecule type" value="Genomic_DNA"/>
</dbReference>
<evidence type="ECO:0000259" key="6">
    <source>
        <dbReference type="Pfam" id="PF00905"/>
    </source>
</evidence>
<gene>
    <name evidence="7" type="ORF">METZ01_LOCUS129079</name>
</gene>
<reference evidence="7" key="1">
    <citation type="submission" date="2018-05" db="EMBL/GenBank/DDBJ databases">
        <authorList>
            <person name="Lanie J.A."/>
            <person name="Ng W.-L."/>
            <person name="Kazmierczak K.M."/>
            <person name="Andrzejewski T.M."/>
            <person name="Davidsen T.M."/>
            <person name="Wayne K.J."/>
            <person name="Tettelin H."/>
            <person name="Glass J.I."/>
            <person name="Rusch D."/>
            <person name="Podicherti R."/>
            <person name="Tsui H.-C.T."/>
            <person name="Winkler M.E."/>
        </authorList>
    </citation>
    <scope>NUCLEOTIDE SEQUENCE</scope>
</reference>